<dbReference type="Pfam" id="PF03483">
    <property type="entry name" value="B3_4"/>
    <property type="match status" value="1"/>
</dbReference>
<dbReference type="SUPFAM" id="SSF56037">
    <property type="entry name" value="PheT/TilS domain"/>
    <property type="match status" value="1"/>
</dbReference>
<dbReference type="InterPro" id="IPR005146">
    <property type="entry name" value="B3/B4_tRNA-bd"/>
</dbReference>
<comment type="caution">
    <text evidence="2">The sequence shown here is derived from an EMBL/GenBank/DDBJ whole genome shotgun (WGS) entry which is preliminary data.</text>
</comment>
<dbReference type="PANTHER" id="PTHR39209:SF2">
    <property type="entry name" value="CYTOPLASMIC PROTEIN"/>
    <property type="match status" value="1"/>
</dbReference>
<proteinExistence type="predicted"/>
<dbReference type="RefSeq" id="WP_189561503.1">
    <property type="nucleotide sequence ID" value="NZ_BMTU01000019.1"/>
</dbReference>
<feature type="domain" description="B3/B4 tRNA-binding" evidence="1">
    <location>
        <begin position="59"/>
        <end position="211"/>
    </location>
</feature>
<accession>A0A918C744</accession>
<reference evidence="2" key="1">
    <citation type="journal article" date="2014" name="Int. J. Syst. Evol. Microbiol.">
        <title>Complete genome sequence of Corynebacterium casei LMG S-19264T (=DSM 44701T), isolated from a smear-ripened cheese.</title>
        <authorList>
            <consortium name="US DOE Joint Genome Institute (JGI-PGF)"/>
            <person name="Walter F."/>
            <person name="Albersmeier A."/>
            <person name="Kalinowski J."/>
            <person name="Ruckert C."/>
        </authorList>
    </citation>
    <scope>NUCLEOTIDE SEQUENCE</scope>
    <source>
        <strain evidence="2">JCM 4403</strain>
    </source>
</reference>
<reference evidence="2" key="2">
    <citation type="submission" date="2020-09" db="EMBL/GenBank/DDBJ databases">
        <authorList>
            <person name="Sun Q."/>
            <person name="Ohkuma M."/>
        </authorList>
    </citation>
    <scope>NUCLEOTIDE SEQUENCE</scope>
    <source>
        <strain evidence="2">JCM 4403</strain>
    </source>
</reference>
<dbReference type="GO" id="GO:0003723">
    <property type="term" value="F:RNA binding"/>
    <property type="evidence" value="ECO:0007669"/>
    <property type="project" value="InterPro"/>
</dbReference>
<dbReference type="AlphaFoldDB" id="A0A918C744"/>
<dbReference type="EMBL" id="BMTU01000019">
    <property type="protein sequence ID" value="GGR07001.1"/>
    <property type="molecule type" value="Genomic_DNA"/>
</dbReference>
<sequence length="243" mass="26445">MRFRHSDALRSDHPRLAAGALHTTGVDRRADVGPSVAEYTARARARLAGAPEGQFPEVLAWRRAFTRMGLKPTQYRCASESLLRRLRKEGSLPRIHPVVDLCNAISVAYAVPVAVLDADRLTGPLLEVRYARGDEEYTTFGGDLEHPAPGEVTYADSAGRAHARRWTNRQSGHSAVGDGTERILVVTEALHDGAADTVARALETIARDIAAHWHTAPTTALLTSSAPEFTLTDTPLSGRRAPW</sequence>
<dbReference type="PANTHER" id="PTHR39209">
    <property type="match status" value="1"/>
</dbReference>
<dbReference type="SMART" id="SM00873">
    <property type="entry name" value="B3_4"/>
    <property type="match status" value="1"/>
</dbReference>
<gene>
    <name evidence="2" type="ORF">GCM10010280_63530</name>
</gene>
<dbReference type="Gene3D" id="3.50.40.10">
    <property type="entry name" value="Phenylalanyl-trna Synthetase, Chain B, domain 3"/>
    <property type="match status" value="1"/>
</dbReference>
<evidence type="ECO:0000259" key="1">
    <source>
        <dbReference type="SMART" id="SM00873"/>
    </source>
</evidence>
<evidence type="ECO:0000313" key="3">
    <source>
        <dbReference type="Proteomes" id="UP000656732"/>
    </source>
</evidence>
<keyword evidence="3" id="KW-1185">Reference proteome</keyword>
<organism evidence="2 3">
    <name type="scientific">Streptomyces pilosus</name>
    <dbReference type="NCBI Taxonomy" id="28893"/>
    <lineage>
        <taxon>Bacteria</taxon>
        <taxon>Bacillati</taxon>
        <taxon>Actinomycetota</taxon>
        <taxon>Actinomycetes</taxon>
        <taxon>Kitasatosporales</taxon>
        <taxon>Streptomycetaceae</taxon>
        <taxon>Streptomyces</taxon>
    </lineage>
</organism>
<dbReference type="InterPro" id="IPR020825">
    <property type="entry name" value="Phe-tRNA_synthase-like_B3/B4"/>
</dbReference>
<protein>
    <recommendedName>
        <fullName evidence="1">B3/B4 tRNA-binding domain-containing protein</fullName>
    </recommendedName>
</protein>
<dbReference type="Proteomes" id="UP000656732">
    <property type="component" value="Unassembled WGS sequence"/>
</dbReference>
<name>A0A918C744_9ACTN</name>
<dbReference type="GO" id="GO:0004826">
    <property type="term" value="F:phenylalanine-tRNA ligase activity"/>
    <property type="evidence" value="ECO:0007669"/>
    <property type="project" value="InterPro"/>
</dbReference>
<evidence type="ECO:0000313" key="2">
    <source>
        <dbReference type="EMBL" id="GGR07001.1"/>
    </source>
</evidence>